<dbReference type="InterPro" id="IPR019775">
    <property type="entry name" value="WD40_repeat_CS"/>
</dbReference>
<dbReference type="Pfam" id="PF00400">
    <property type="entry name" value="WD40"/>
    <property type="match status" value="9"/>
</dbReference>
<keyword evidence="4" id="KW-0539">Nucleus</keyword>
<dbReference type="SUPFAM" id="SSF50998">
    <property type="entry name" value="Quinoprotein alcohol dehydrogenase-like"/>
    <property type="match status" value="1"/>
</dbReference>
<evidence type="ECO:0000259" key="7">
    <source>
        <dbReference type="Pfam" id="PF08625"/>
    </source>
</evidence>
<dbReference type="GO" id="GO:0000472">
    <property type="term" value="P:endonucleolytic cleavage to generate mature 5'-end of SSU-rRNA from (SSU-rRNA, 5.8S rRNA, LSU-rRNA)"/>
    <property type="evidence" value="ECO:0007669"/>
    <property type="project" value="TreeGrafter"/>
</dbReference>
<feature type="repeat" description="WD" evidence="5">
    <location>
        <begin position="417"/>
        <end position="451"/>
    </location>
</feature>
<evidence type="ECO:0000256" key="1">
    <source>
        <dbReference type="ARBA" id="ARBA00004604"/>
    </source>
</evidence>
<feature type="repeat" description="WD" evidence="5">
    <location>
        <begin position="577"/>
        <end position="618"/>
    </location>
</feature>
<evidence type="ECO:0000256" key="2">
    <source>
        <dbReference type="ARBA" id="ARBA00022574"/>
    </source>
</evidence>
<dbReference type="GO" id="GO:0030686">
    <property type="term" value="C:90S preribosome"/>
    <property type="evidence" value="ECO:0007669"/>
    <property type="project" value="TreeGrafter"/>
</dbReference>
<evidence type="ECO:0000256" key="6">
    <source>
        <dbReference type="SAM" id="MobiDB-lite"/>
    </source>
</evidence>
<dbReference type="InterPro" id="IPR020472">
    <property type="entry name" value="WD40_PAC1"/>
</dbReference>
<dbReference type="GO" id="GO:0034511">
    <property type="term" value="F:U3 snoRNA binding"/>
    <property type="evidence" value="ECO:0007669"/>
    <property type="project" value="TreeGrafter"/>
</dbReference>
<feature type="repeat" description="WD" evidence="5">
    <location>
        <begin position="141"/>
        <end position="177"/>
    </location>
</feature>
<feature type="repeat" description="WD" evidence="5">
    <location>
        <begin position="485"/>
        <end position="518"/>
    </location>
</feature>
<dbReference type="PROSITE" id="PS50294">
    <property type="entry name" value="WD_REPEATS_REGION"/>
    <property type="match status" value="8"/>
</dbReference>
<dbReference type="CDD" id="cd00200">
    <property type="entry name" value="WD40"/>
    <property type="match status" value="1"/>
</dbReference>
<reference evidence="8 9" key="1">
    <citation type="submission" date="2019-03" db="EMBL/GenBank/DDBJ databases">
        <title>Sequencing 23 genomes of Wallemia ichthyophaga.</title>
        <authorList>
            <person name="Gostincar C."/>
        </authorList>
    </citation>
    <scope>NUCLEOTIDE SEQUENCE [LARGE SCALE GENOMIC DNA]</scope>
    <source>
        <strain evidence="8 9">EXF-6200</strain>
    </source>
</reference>
<feature type="repeat" description="WD" evidence="5">
    <location>
        <begin position="535"/>
        <end position="576"/>
    </location>
</feature>
<dbReference type="SUPFAM" id="SSF50978">
    <property type="entry name" value="WD40 repeat-like"/>
    <property type="match status" value="1"/>
</dbReference>
<dbReference type="InterPro" id="IPR001680">
    <property type="entry name" value="WD40_rpt"/>
</dbReference>
<comment type="caution">
    <text evidence="8">The sequence shown here is derived from an EMBL/GenBank/DDBJ whole genome shotgun (WGS) entry which is preliminary data.</text>
</comment>
<sequence length="876" mass="95026">MQQPGLKLSFSPSKTFKPIHTQGSVDVSSDGCYLATTLNTQAIVYNLSTSNLIAKSNSDGNHISTLCWAGQLLITTITNAITIHSLHNNSLSPTRIINKPHDSPILVSSVESSSNAFLATGSADGVVKVWDIHRGYTTHIFKGHAGPVSALCWRRQGSSFQLITGSTDTHIRIWDLNHPNHGKPKHILQGHVSIVRGLSLLDNNTLLSGARDRVVLKWDISSTPKLLRTFPTLNAIEAVGVFPSKDAFFTAGEAGLKSYNVVSGEQQHDYGGGVVKSTRVDSNDDDDDGTGGLATAHLVNIQSTPHIMSVGHDQLISFHPLSSTPAPPRHIIGYPDQIIAAVYVSPTDIAIATNAPQIFILNKHTLPYTQQILTGHTDTVLSLKALPQRGLLVSGSKDGSVRVWKRYAAQFHCVAIASGHGESVGAVAISPCARYLISATQDRIIKLWDLSVLGGVVDEVKEDEGDSAAPTSTTNPHLLSSYTTQRIHEKDINALDISPDSRYLATGSQDRTAKLFEVTFDPRGQRASVNLRATLKAHKRGVWGVRFSPYDRLFATAGGDRAVKVWSLRDFSCIKTLEGHTNSVLDLAFLSNGQQMLTAAADGLLKLWNLHTEQCVATLDGHEDKVWALDISPDSTECVSGGGDSLLTFWDDATETVEESHAAEREEGVIQTETLANLVAVKDYQKAISLAISMDQPRRLYQLFETVWREVGARGESKSSSTLGSSVDGAVGALDAHDLRRLLLHVRTWNAHNRSSAVAQVVLHVVLRTHSGADIRTAFDVARKEDEQKGRDPGYDAAGEFVPHTVPTTLGGEKKAAEEHASLKEIIEGLLPYTQRHLSRADKLVTESYVVDFILQEMDDGLGDVADVDVGEMDVD</sequence>
<dbReference type="GO" id="GO:0000480">
    <property type="term" value="P:endonucleolytic cleavage in 5'-ETS of tricistronic rRNA transcript (SSU-rRNA, 5.8S rRNA, LSU-rRNA)"/>
    <property type="evidence" value="ECO:0007669"/>
    <property type="project" value="TreeGrafter"/>
</dbReference>
<evidence type="ECO:0000256" key="5">
    <source>
        <dbReference type="PROSITE-ProRule" id="PRU00221"/>
    </source>
</evidence>
<feature type="repeat" description="WD" evidence="5">
    <location>
        <begin position="98"/>
        <end position="140"/>
    </location>
</feature>
<feature type="repeat" description="WD" evidence="5">
    <location>
        <begin position="619"/>
        <end position="651"/>
    </location>
</feature>
<feature type="repeat" description="WD" evidence="5">
    <location>
        <begin position="373"/>
        <end position="405"/>
    </location>
</feature>
<keyword evidence="2 5" id="KW-0853">WD repeat</keyword>
<name>A0A4T0IS97_WALIC</name>
<dbReference type="AlphaFoldDB" id="A0A4T0IS97"/>
<dbReference type="PANTHER" id="PTHR19854">
    <property type="entry name" value="TRANSDUCIN BETA-LIKE 3"/>
    <property type="match status" value="1"/>
</dbReference>
<keyword evidence="3" id="KW-0677">Repeat</keyword>
<proteinExistence type="predicted"/>
<dbReference type="InterPro" id="IPR015943">
    <property type="entry name" value="WD40/YVTN_repeat-like_dom_sf"/>
</dbReference>
<feature type="domain" description="U3 small nucleolar RNA-associated protein 13 C-terminal" evidence="7">
    <location>
        <begin position="673"/>
        <end position="858"/>
    </location>
</feature>
<gene>
    <name evidence="8" type="ORF">E3P86_03559</name>
</gene>
<feature type="repeat" description="WD" evidence="5">
    <location>
        <begin position="188"/>
        <end position="228"/>
    </location>
</feature>
<dbReference type="SUPFAM" id="SSF82171">
    <property type="entry name" value="DPP6 N-terminal domain-like"/>
    <property type="match status" value="1"/>
</dbReference>
<dbReference type="Proteomes" id="UP000310689">
    <property type="component" value="Unassembled WGS sequence"/>
</dbReference>
<dbReference type="GO" id="GO:0032040">
    <property type="term" value="C:small-subunit processome"/>
    <property type="evidence" value="ECO:0007669"/>
    <property type="project" value="InterPro"/>
</dbReference>
<dbReference type="PROSITE" id="PS00678">
    <property type="entry name" value="WD_REPEATS_1"/>
    <property type="match status" value="4"/>
</dbReference>
<dbReference type="Pfam" id="PF08625">
    <property type="entry name" value="Utp13"/>
    <property type="match status" value="1"/>
</dbReference>
<evidence type="ECO:0000313" key="9">
    <source>
        <dbReference type="Proteomes" id="UP000310689"/>
    </source>
</evidence>
<dbReference type="PROSITE" id="PS50082">
    <property type="entry name" value="WD_REPEATS_2"/>
    <property type="match status" value="9"/>
</dbReference>
<dbReference type="InterPro" id="IPR013934">
    <property type="entry name" value="Utp13_C"/>
</dbReference>
<protein>
    <recommendedName>
        <fullName evidence="7">U3 small nucleolar RNA-associated protein 13 C-terminal domain-containing protein</fullName>
    </recommendedName>
</protein>
<dbReference type="InterPro" id="IPR036322">
    <property type="entry name" value="WD40_repeat_dom_sf"/>
</dbReference>
<feature type="region of interest" description="Disordered" evidence="6">
    <location>
        <begin position="272"/>
        <end position="291"/>
    </location>
</feature>
<dbReference type="EMBL" id="SPOI01000272">
    <property type="protein sequence ID" value="TIB30101.1"/>
    <property type="molecule type" value="Genomic_DNA"/>
</dbReference>
<dbReference type="InterPro" id="IPR011047">
    <property type="entry name" value="Quinoprotein_ADH-like_sf"/>
</dbReference>
<organism evidence="8 9">
    <name type="scientific">Wallemia ichthyophaga</name>
    <dbReference type="NCBI Taxonomy" id="245174"/>
    <lineage>
        <taxon>Eukaryota</taxon>
        <taxon>Fungi</taxon>
        <taxon>Dikarya</taxon>
        <taxon>Basidiomycota</taxon>
        <taxon>Wallemiomycotina</taxon>
        <taxon>Wallemiomycetes</taxon>
        <taxon>Wallemiales</taxon>
        <taxon>Wallemiaceae</taxon>
        <taxon>Wallemia</taxon>
    </lineage>
</organism>
<dbReference type="PRINTS" id="PR00320">
    <property type="entry name" value="GPROTEINBRPT"/>
</dbReference>
<dbReference type="PANTHER" id="PTHR19854:SF15">
    <property type="entry name" value="TRANSDUCIN BETA-LIKE PROTEIN 3"/>
    <property type="match status" value="1"/>
</dbReference>
<comment type="subcellular location">
    <subcellularLocation>
        <location evidence="1">Nucleus</location>
        <location evidence="1">Nucleolus</location>
    </subcellularLocation>
</comment>
<dbReference type="SMART" id="SM00320">
    <property type="entry name" value="WD40"/>
    <property type="match status" value="11"/>
</dbReference>
<evidence type="ECO:0000256" key="3">
    <source>
        <dbReference type="ARBA" id="ARBA00022737"/>
    </source>
</evidence>
<dbReference type="Gene3D" id="2.130.10.10">
    <property type="entry name" value="YVTN repeat-like/Quinoprotein amine dehydrogenase"/>
    <property type="match status" value="3"/>
</dbReference>
<accession>A0A4T0IS97</accession>
<evidence type="ECO:0000256" key="4">
    <source>
        <dbReference type="ARBA" id="ARBA00023242"/>
    </source>
</evidence>
<evidence type="ECO:0000313" key="8">
    <source>
        <dbReference type="EMBL" id="TIB30101.1"/>
    </source>
</evidence>